<evidence type="ECO:0000313" key="3">
    <source>
        <dbReference type="Proteomes" id="UP000304900"/>
    </source>
</evidence>
<evidence type="ECO:0000313" key="2">
    <source>
        <dbReference type="EMBL" id="TKT90451.1"/>
    </source>
</evidence>
<accession>A0A4U6D2X9</accession>
<dbReference type="Pfam" id="PF08241">
    <property type="entry name" value="Methyltransf_11"/>
    <property type="match status" value="1"/>
</dbReference>
<dbReference type="Proteomes" id="UP000304900">
    <property type="component" value="Unassembled WGS sequence"/>
</dbReference>
<dbReference type="Gene3D" id="3.40.50.150">
    <property type="entry name" value="Vaccinia Virus protein VP39"/>
    <property type="match status" value="1"/>
</dbReference>
<sequence length="243" mass="28546">MNVSEKVKDSYSSQYDEKSVAWRTMGAKYKAQNIIELAKNIKFENVLEVGAGEGSILYWLSKWNFSKNLNCVEISESGIEMIKSKNIENLKDVLLFDGYKIPYPDNHFDLVICSHVMEHVEHERILLREIKRVSKNQVFEVPIDFSFYVDKKIKHFLAYGHINIYTPGLFRFLLLSENFEILKDKCYLFQDDVLKPLYENNKVGFYIIKLKMFFLKMFPYLLGIKPNAYVVLTSKTDKDLSIF</sequence>
<dbReference type="SUPFAM" id="SSF53335">
    <property type="entry name" value="S-adenosyl-L-methionine-dependent methyltransferases"/>
    <property type="match status" value="1"/>
</dbReference>
<keyword evidence="2" id="KW-0808">Transferase</keyword>
<gene>
    <name evidence="2" type="ORF">FDK13_19120</name>
</gene>
<dbReference type="GO" id="GO:0032259">
    <property type="term" value="P:methylation"/>
    <property type="evidence" value="ECO:0007669"/>
    <property type="project" value="UniProtKB-KW"/>
</dbReference>
<comment type="caution">
    <text evidence="2">The sequence shown here is derived from an EMBL/GenBank/DDBJ whole genome shotgun (WGS) entry which is preliminary data.</text>
</comment>
<reference evidence="2 3" key="1">
    <citation type="submission" date="2019-05" db="EMBL/GenBank/DDBJ databases">
        <title>Dyadobacter AR-3-8 sp. nov., isolated from arctic soil.</title>
        <authorList>
            <person name="Chaudhary D.K."/>
        </authorList>
    </citation>
    <scope>NUCLEOTIDE SEQUENCE [LARGE SCALE GENOMIC DNA]</scope>
    <source>
        <strain evidence="2 3">AR-3-8</strain>
    </source>
</reference>
<dbReference type="InterPro" id="IPR013216">
    <property type="entry name" value="Methyltransf_11"/>
</dbReference>
<feature type="domain" description="Methyltransferase type 11" evidence="1">
    <location>
        <begin position="47"/>
        <end position="136"/>
    </location>
</feature>
<proteinExistence type="predicted"/>
<keyword evidence="3" id="KW-1185">Reference proteome</keyword>
<name>A0A4U6D2X9_9BACT</name>
<protein>
    <submittedName>
        <fullName evidence="2">Class I SAM-dependent methyltransferase</fullName>
    </submittedName>
</protein>
<dbReference type="OrthoDB" id="1524727at2"/>
<dbReference type="EMBL" id="SZVO01000009">
    <property type="protein sequence ID" value="TKT90451.1"/>
    <property type="molecule type" value="Genomic_DNA"/>
</dbReference>
<organism evidence="2 3">
    <name type="scientific">Dyadobacter frigoris</name>
    <dbReference type="NCBI Taxonomy" id="2576211"/>
    <lineage>
        <taxon>Bacteria</taxon>
        <taxon>Pseudomonadati</taxon>
        <taxon>Bacteroidota</taxon>
        <taxon>Cytophagia</taxon>
        <taxon>Cytophagales</taxon>
        <taxon>Spirosomataceae</taxon>
        <taxon>Dyadobacter</taxon>
    </lineage>
</organism>
<evidence type="ECO:0000259" key="1">
    <source>
        <dbReference type="Pfam" id="PF08241"/>
    </source>
</evidence>
<dbReference type="GO" id="GO:0008757">
    <property type="term" value="F:S-adenosylmethionine-dependent methyltransferase activity"/>
    <property type="evidence" value="ECO:0007669"/>
    <property type="project" value="InterPro"/>
</dbReference>
<dbReference type="AlphaFoldDB" id="A0A4U6D2X9"/>
<dbReference type="RefSeq" id="WP_137341619.1">
    <property type="nucleotide sequence ID" value="NZ_SZVO01000009.1"/>
</dbReference>
<keyword evidence="2" id="KW-0489">Methyltransferase</keyword>
<dbReference type="InterPro" id="IPR029063">
    <property type="entry name" value="SAM-dependent_MTases_sf"/>
</dbReference>
<dbReference type="CDD" id="cd02440">
    <property type="entry name" value="AdoMet_MTases"/>
    <property type="match status" value="1"/>
</dbReference>